<proteinExistence type="predicted"/>
<accession>K2GFE5</accession>
<protein>
    <submittedName>
        <fullName evidence="1">Uncharacterized protein</fullName>
    </submittedName>
</protein>
<evidence type="ECO:0000313" key="1">
    <source>
        <dbReference type="EMBL" id="EKE29029.1"/>
    </source>
</evidence>
<sequence length="125" mass="13895">LGVSSSLPVLRTFRWVNGYVMINDFVIPNYSFPNLGKVPGGADGLLRQAGVPGGRMGYCIYHLLSPFTDPCGAEEQSLLKEHCINDKNESIKYINGWGVKPNTLQNMNNQYNQKSNKKLLFLCAV</sequence>
<feature type="non-terminal residue" evidence="1">
    <location>
        <position position="1"/>
    </location>
</feature>
<dbReference type="AlphaFoldDB" id="K2GFE5"/>
<dbReference type="EMBL" id="AMFJ01000246">
    <property type="protein sequence ID" value="EKE29029.1"/>
    <property type="molecule type" value="Genomic_DNA"/>
</dbReference>
<reference evidence="1" key="1">
    <citation type="journal article" date="2012" name="Science">
        <title>Fermentation, hydrogen, and sulfur metabolism in multiple uncultivated bacterial phyla.</title>
        <authorList>
            <person name="Wrighton K.C."/>
            <person name="Thomas B.C."/>
            <person name="Sharon I."/>
            <person name="Miller C.S."/>
            <person name="Castelle C.J."/>
            <person name="VerBerkmoes N.C."/>
            <person name="Wilkins M.J."/>
            <person name="Hettich R.L."/>
            <person name="Lipton M.S."/>
            <person name="Williams K.H."/>
            <person name="Long P.E."/>
            <person name="Banfield J.F."/>
        </authorList>
    </citation>
    <scope>NUCLEOTIDE SEQUENCE [LARGE SCALE GENOMIC DNA]</scope>
</reference>
<comment type="caution">
    <text evidence="1">The sequence shown here is derived from an EMBL/GenBank/DDBJ whole genome shotgun (WGS) entry which is preliminary data.</text>
</comment>
<gene>
    <name evidence="1" type="ORF">ACD_2C00246G0001</name>
</gene>
<organism evidence="1">
    <name type="scientific">uncultured bacterium</name>
    <name type="common">gcode 4</name>
    <dbReference type="NCBI Taxonomy" id="1234023"/>
    <lineage>
        <taxon>Bacteria</taxon>
        <taxon>environmental samples</taxon>
    </lineage>
</organism>
<name>K2GFE5_9BACT</name>